<dbReference type="SUPFAM" id="SSF57716">
    <property type="entry name" value="Glucocorticoid receptor-like (DNA-binding domain)"/>
    <property type="match status" value="1"/>
</dbReference>
<evidence type="ECO:0000256" key="4">
    <source>
        <dbReference type="ARBA" id="ARBA00022771"/>
    </source>
</evidence>
<dbReference type="EnsemblMetazoa" id="PHUM261500-RA">
    <property type="protein sequence ID" value="PHUM261500-PA"/>
    <property type="gene ID" value="PHUM261500"/>
</dbReference>
<reference evidence="12" key="1">
    <citation type="submission" date="2007-04" db="EMBL/GenBank/DDBJ databases">
        <title>Annotation of Pediculus humanus corporis strain USDA.</title>
        <authorList>
            <person name="Kirkness E."/>
            <person name="Hannick L."/>
            <person name="Hass B."/>
            <person name="Bruggner R."/>
            <person name="Lawson D."/>
            <person name="Bidwell S."/>
            <person name="Joardar V."/>
            <person name="Caler E."/>
            <person name="Walenz B."/>
            <person name="Inman J."/>
            <person name="Schobel S."/>
            <person name="Galinsky K."/>
            <person name="Amedeo P."/>
            <person name="Strausberg R."/>
        </authorList>
    </citation>
    <scope>NUCLEOTIDE SEQUENCE</scope>
    <source>
        <strain evidence="12">USDA</strain>
    </source>
</reference>
<dbReference type="HOGENOM" id="CLU_460281_0_0_1"/>
<evidence type="ECO:0000256" key="5">
    <source>
        <dbReference type="ARBA" id="ARBA00022833"/>
    </source>
</evidence>
<dbReference type="OrthoDB" id="8112353at2759"/>
<accession>E0VKG5</accession>
<name>E0VKG5_PEDHC</name>
<comment type="subcellular location">
    <subcellularLocation>
        <location evidence="1">Nucleus</location>
    </subcellularLocation>
</comment>
<protein>
    <submittedName>
        <fullName evidence="12 13">Zinc finger protein, putative</fullName>
    </submittedName>
</protein>
<dbReference type="SMART" id="SM00355">
    <property type="entry name" value="ZnF_C2H2"/>
    <property type="match status" value="10"/>
</dbReference>
<evidence type="ECO:0000256" key="1">
    <source>
        <dbReference type="ARBA" id="ARBA00004123"/>
    </source>
</evidence>
<dbReference type="FunFam" id="3.30.160.60:FF:000322">
    <property type="entry name" value="GDNF-inducible zinc finger protein 1"/>
    <property type="match status" value="1"/>
</dbReference>
<evidence type="ECO:0000313" key="12">
    <source>
        <dbReference type="EMBL" id="EEB13845.1"/>
    </source>
</evidence>
<evidence type="ECO:0000256" key="7">
    <source>
        <dbReference type="ARBA" id="ARBA00023125"/>
    </source>
</evidence>
<dbReference type="eggNOG" id="KOG1721">
    <property type="taxonomic scope" value="Eukaryota"/>
</dbReference>
<dbReference type="PROSITE" id="PS50157">
    <property type="entry name" value="ZINC_FINGER_C2H2_2"/>
    <property type="match status" value="7"/>
</dbReference>
<dbReference type="VEuPathDB" id="VectorBase:PHUM261500"/>
<evidence type="ECO:0000259" key="11">
    <source>
        <dbReference type="PROSITE" id="PS50157"/>
    </source>
</evidence>
<dbReference type="EMBL" id="DS235243">
    <property type="protein sequence ID" value="EEB13845.1"/>
    <property type="molecule type" value="Genomic_DNA"/>
</dbReference>
<dbReference type="InParanoid" id="E0VKG5"/>
<keyword evidence="14" id="KW-1185">Reference proteome</keyword>
<dbReference type="Proteomes" id="UP000009046">
    <property type="component" value="Unassembled WGS sequence"/>
</dbReference>
<keyword evidence="2" id="KW-0479">Metal-binding</keyword>
<feature type="domain" description="C2H2-type" evidence="11">
    <location>
        <begin position="431"/>
        <end position="458"/>
    </location>
</feature>
<dbReference type="InterPro" id="IPR013087">
    <property type="entry name" value="Znf_C2H2_type"/>
</dbReference>
<dbReference type="FunFam" id="3.30.160.60:FF:000446">
    <property type="entry name" value="Zinc finger protein"/>
    <property type="match status" value="1"/>
</dbReference>
<feature type="domain" description="C2H2-type" evidence="11">
    <location>
        <begin position="348"/>
        <end position="376"/>
    </location>
</feature>
<evidence type="ECO:0000256" key="8">
    <source>
        <dbReference type="ARBA" id="ARBA00023163"/>
    </source>
</evidence>
<keyword evidence="4 10" id="KW-0863">Zinc-finger</keyword>
<dbReference type="GeneID" id="8235394"/>
<dbReference type="FunFam" id="3.30.160.60:FF:000264">
    <property type="entry name" value="Zinc finger protein 236"/>
    <property type="match status" value="1"/>
</dbReference>
<evidence type="ECO:0000256" key="10">
    <source>
        <dbReference type="PROSITE-ProRule" id="PRU00042"/>
    </source>
</evidence>
<dbReference type="AlphaFoldDB" id="E0VKG5"/>
<dbReference type="OMA" id="HECANTI"/>
<dbReference type="GO" id="GO:0000981">
    <property type="term" value="F:DNA-binding transcription factor activity, RNA polymerase II-specific"/>
    <property type="evidence" value="ECO:0007669"/>
    <property type="project" value="TreeGrafter"/>
</dbReference>
<sequence length="593" mass="69145">MWKNSNKSQLRDYDWTLQHILGSSSLASFQDNLVILTLHLSEEGNEFSKEPMIKKKISVELDDNDLSNNSLIPIFKQDGGERELYEKIQKHVPVNISETDSFPQHVCHECANTIVAWDSLYVLSLKTDEKLKSLIISECKNDCCDDSDDDEYLMPLKKRKPIMETTENLKDDNHLPIEKPLMTNDMIREKNNLEIMKNLIVSNEEENKIKNPPGDLRIETTDRDEKMEDDIFIKKVNDDVKNDYECHHCNKLFKDEKCLCSHIKKLHNLKNKKIKIKTESFHHCDVCNNRYRTRGNLDKHYLKEHLTNQVHCPECSRPYNSKKLDIHLKTAHGFKTDDDDDDDDSNKYKCKLCDKRFKNKYVRNTHMKEIHLRESIKCKLCDFEGGRTVLRRHKRDVHTEKRFLCSLCLSAFKTLHTLKMHMTSHSDVRCYTCDVCGMGFKRLNNVRDHMKCHEEKSNQCQICGNFFARKRYLALHEKTIHNFYADGIVPEEKGFECEICGAKLKWKKNLLTHMRIHTGEKPYSCKICNKNFTCHASLKSHMGKHSVCINGNDNVIISQSSVANDVRNLMTTPTTTTTMMMMVPGMSNDNVKL</sequence>
<keyword evidence="8" id="KW-0804">Transcription</keyword>
<keyword evidence="6" id="KW-0805">Transcription regulation</keyword>
<dbReference type="Gene3D" id="3.30.160.60">
    <property type="entry name" value="Classic Zinc Finger"/>
    <property type="match status" value="6"/>
</dbReference>
<dbReference type="GO" id="GO:0043565">
    <property type="term" value="F:sequence-specific DNA binding"/>
    <property type="evidence" value="ECO:0007669"/>
    <property type="project" value="TreeGrafter"/>
</dbReference>
<reference evidence="12" key="2">
    <citation type="submission" date="2007-04" db="EMBL/GenBank/DDBJ databases">
        <title>The genome of the human body louse.</title>
        <authorList>
            <consortium name="The Human Body Louse Genome Consortium"/>
            <person name="Kirkness E."/>
            <person name="Walenz B."/>
            <person name="Hass B."/>
            <person name="Bruggner R."/>
            <person name="Strausberg R."/>
        </authorList>
    </citation>
    <scope>NUCLEOTIDE SEQUENCE</scope>
    <source>
        <strain evidence="12">USDA</strain>
    </source>
</reference>
<dbReference type="EMBL" id="AAZO01003023">
    <property type="status" value="NOT_ANNOTATED_CDS"/>
    <property type="molecule type" value="Genomic_DNA"/>
</dbReference>
<dbReference type="InterPro" id="IPR017920">
    <property type="entry name" value="COMM"/>
</dbReference>
<keyword evidence="7" id="KW-0238">DNA-binding</keyword>
<dbReference type="KEGG" id="phu:Phum_PHUM261500"/>
<dbReference type="InterPro" id="IPR012934">
    <property type="entry name" value="Znf_AD"/>
</dbReference>
<dbReference type="Pfam" id="PF07776">
    <property type="entry name" value="zf-AD"/>
    <property type="match status" value="1"/>
</dbReference>
<dbReference type="GO" id="GO:0008270">
    <property type="term" value="F:zinc ion binding"/>
    <property type="evidence" value="ECO:0007669"/>
    <property type="project" value="UniProtKB-KW"/>
</dbReference>
<reference evidence="13" key="3">
    <citation type="submission" date="2020-05" db="UniProtKB">
        <authorList>
            <consortium name="EnsemblMetazoa"/>
        </authorList>
    </citation>
    <scope>IDENTIFICATION</scope>
    <source>
        <strain evidence="13">USDA</strain>
    </source>
</reference>
<dbReference type="InterPro" id="IPR036236">
    <property type="entry name" value="Znf_C2H2_sf"/>
</dbReference>
<keyword evidence="5" id="KW-0862">Zinc</keyword>
<dbReference type="RefSeq" id="XP_002426583.1">
    <property type="nucleotide sequence ID" value="XM_002426538.1"/>
</dbReference>
<dbReference type="PANTHER" id="PTHR24408">
    <property type="entry name" value="ZINC FINGER PROTEIN"/>
    <property type="match status" value="1"/>
</dbReference>
<dbReference type="Pfam" id="PF00096">
    <property type="entry name" value="zf-C2H2"/>
    <property type="match status" value="1"/>
</dbReference>
<dbReference type="PROSITE" id="PS00028">
    <property type="entry name" value="ZINC_FINGER_C2H2_1"/>
    <property type="match status" value="8"/>
</dbReference>
<dbReference type="Pfam" id="PF07258">
    <property type="entry name" value="COMM_domain"/>
    <property type="match status" value="1"/>
</dbReference>
<evidence type="ECO:0000256" key="6">
    <source>
        <dbReference type="ARBA" id="ARBA00023015"/>
    </source>
</evidence>
<dbReference type="PANTHER" id="PTHR24408:SF58">
    <property type="entry name" value="TRANSCRIPTION FACTOR (TFIIIA), PUTATIVE (AFU_ORTHOLOGUE AFUA_1G05150)-RELATED"/>
    <property type="match status" value="1"/>
</dbReference>
<feature type="domain" description="C2H2-type" evidence="11">
    <location>
        <begin position="495"/>
        <end position="522"/>
    </location>
</feature>
<feature type="domain" description="C2H2-type" evidence="11">
    <location>
        <begin position="523"/>
        <end position="546"/>
    </location>
</feature>
<evidence type="ECO:0000256" key="3">
    <source>
        <dbReference type="ARBA" id="ARBA00022737"/>
    </source>
</evidence>
<dbReference type="GO" id="GO:0005634">
    <property type="term" value="C:nucleus"/>
    <property type="evidence" value="ECO:0007669"/>
    <property type="project" value="UniProtKB-SubCell"/>
</dbReference>
<organism>
    <name type="scientific">Pediculus humanus subsp. corporis</name>
    <name type="common">Body louse</name>
    <dbReference type="NCBI Taxonomy" id="121224"/>
    <lineage>
        <taxon>Eukaryota</taxon>
        <taxon>Metazoa</taxon>
        <taxon>Ecdysozoa</taxon>
        <taxon>Arthropoda</taxon>
        <taxon>Hexapoda</taxon>
        <taxon>Insecta</taxon>
        <taxon>Pterygota</taxon>
        <taxon>Neoptera</taxon>
        <taxon>Paraneoptera</taxon>
        <taxon>Psocodea</taxon>
        <taxon>Troctomorpha</taxon>
        <taxon>Phthiraptera</taxon>
        <taxon>Anoplura</taxon>
        <taxon>Pediculidae</taxon>
        <taxon>Pediculus</taxon>
    </lineage>
</organism>
<feature type="domain" description="C2H2-type" evidence="11">
    <location>
        <begin position="403"/>
        <end position="430"/>
    </location>
</feature>
<evidence type="ECO:0000313" key="14">
    <source>
        <dbReference type="Proteomes" id="UP000009046"/>
    </source>
</evidence>
<feature type="domain" description="C2H2-type" evidence="11">
    <location>
        <begin position="244"/>
        <end position="272"/>
    </location>
</feature>
<keyword evidence="3" id="KW-0677">Repeat</keyword>
<dbReference type="CTD" id="8235394"/>
<evidence type="ECO:0000313" key="13">
    <source>
        <dbReference type="EnsemblMetazoa" id="PHUM261500-PA"/>
    </source>
</evidence>
<dbReference type="Pfam" id="PF12874">
    <property type="entry name" value="zf-met"/>
    <property type="match status" value="1"/>
</dbReference>
<evidence type="ECO:0000256" key="9">
    <source>
        <dbReference type="ARBA" id="ARBA00023242"/>
    </source>
</evidence>
<proteinExistence type="predicted"/>
<feature type="domain" description="C2H2-type" evidence="11">
    <location>
        <begin position="458"/>
        <end position="481"/>
    </location>
</feature>
<evidence type="ECO:0000256" key="2">
    <source>
        <dbReference type="ARBA" id="ARBA00022723"/>
    </source>
</evidence>
<keyword evidence="9" id="KW-0539">Nucleus</keyword>
<dbReference type="FunCoup" id="E0VKG5">
    <property type="interactions" value="1999"/>
</dbReference>
<gene>
    <name evidence="13" type="primary">8235394</name>
    <name evidence="12" type="ORF">Phum_PHUM261500</name>
</gene>
<dbReference type="SUPFAM" id="SSF57667">
    <property type="entry name" value="beta-beta-alpha zinc fingers"/>
    <property type="match status" value="3"/>
</dbReference>
<dbReference type="Gene3D" id="3.40.1800.20">
    <property type="match status" value="1"/>
</dbReference>